<reference evidence="2" key="1">
    <citation type="submission" date="2023-07" db="EMBL/GenBank/DDBJ databases">
        <title>30 novel species of actinomycetes from the DSMZ collection.</title>
        <authorList>
            <person name="Nouioui I."/>
        </authorList>
    </citation>
    <scope>NUCLEOTIDE SEQUENCE [LARGE SCALE GENOMIC DNA]</scope>
    <source>
        <strain evidence="2">DSM 45834</strain>
    </source>
</reference>
<keyword evidence="2" id="KW-1185">Reference proteome</keyword>
<dbReference type="Pfam" id="PF09365">
    <property type="entry name" value="DUF2461"/>
    <property type="match status" value="1"/>
</dbReference>
<name>A0ABU2NBW8_9PSEU</name>
<protein>
    <submittedName>
        <fullName evidence="1">DUF2461 domain-containing protein</fullName>
    </submittedName>
</protein>
<dbReference type="PANTHER" id="PTHR36452:SF1">
    <property type="entry name" value="DUF2461 DOMAIN-CONTAINING PROTEIN"/>
    <property type="match status" value="1"/>
</dbReference>
<evidence type="ECO:0000313" key="2">
    <source>
        <dbReference type="Proteomes" id="UP001183202"/>
    </source>
</evidence>
<accession>A0ABU2NBW8</accession>
<dbReference type="Proteomes" id="UP001183202">
    <property type="component" value="Unassembled WGS sequence"/>
</dbReference>
<dbReference type="InterPro" id="IPR012808">
    <property type="entry name" value="CHP02453"/>
</dbReference>
<dbReference type="RefSeq" id="WP_311556557.1">
    <property type="nucleotide sequence ID" value="NZ_JAVREJ010000008.1"/>
</dbReference>
<gene>
    <name evidence="1" type="ORF">RM445_13435</name>
</gene>
<dbReference type="PIRSF" id="PIRSF028451">
    <property type="entry name" value="UCP028451"/>
    <property type="match status" value="1"/>
</dbReference>
<proteinExistence type="predicted"/>
<dbReference type="InterPro" id="IPR015996">
    <property type="entry name" value="UCP028451"/>
</dbReference>
<comment type="caution">
    <text evidence="1">The sequence shown here is derived from an EMBL/GenBank/DDBJ whole genome shotgun (WGS) entry which is preliminary data.</text>
</comment>
<dbReference type="PANTHER" id="PTHR36452">
    <property type="entry name" value="CHROMOSOME 12, WHOLE GENOME SHOTGUN SEQUENCE"/>
    <property type="match status" value="1"/>
</dbReference>
<sequence length="222" mass="24553">MTEVDTAEAFSGFGEGAVEFYDGLLADNSKAYWTDHRAVYESDVRGPMQALLATLEPEFGPGKIFRPYRDVRFSRDKTPYKTACGASVGPFYVQISADGLLVAGGAYRWAPDQVARFRTAVDDERRGGDLEARLAALAATEIEGEAVTPAGDLLATRPRGVAPDHPRLHLLRHRSLYAHRGWAPDDILHEAATVERVVAVWRATRPLTEWIDDHVGPSEHQR</sequence>
<evidence type="ECO:0000313" key="1">
    <source>
        <dbReference type="EMBL" id="MDT0350528.1"/>
    </source>
</evidence>
<organism evidence="1 2">
    <name type="scientific">Pseudonocardia charpentierae</name>
    <dbReference type="NCBI Taxonomy" id="3075545"/>
    <lineage>
        <taxon>Bacteria</taxon>
        <taxon>Bacillati</taxon>
        <taxon>Actinomycetota</taxon>
        <taxon>Actinomycetes</taxon>
        <taxon>Pseudonocardiales</taxon>
        <taxon>Pseudonocardiaceae</taxon>
        <taxon>Pseudonocardia</taxon>
    </lineage>
</organism>
<dbReference type="EMBL" id="JAVREJ010000008">
    <property type="protein sequence ID" value="MDT0350528.1"/>
    <property type="molecule type" value="Genomic_DNA"/>
</dbReference>